<dbReference type="CDD" id="cd01583">
    <property type="entry name" value="IPMI"/>
    <property type="match status" value="1"/>
</dbReference>
<dbReference type="HOGENOM" id="CLU_006714_0_1_1"/>
<keyword evidence="12" id="KW-0408">Iron</keyword>
<dbReference type="SUPFAM" id="SSF53732">
    <property type="entry name" value="Aconitase iron-sulfur domain"/>
    <property type="match status" value="1"/>
</dbReference>
<dbReference type="RefSeq" id="XP_016215770.1">
    <property type="nucleotide sequence ID" value="XM_016356247.1"/>
</dbReference>
<gene>
    <name evidence="22" type="ORF">PV09_03095</name>
</gene>
<evidence type="ECO:0000256" key="6">
    <source>
        <dbReference type="ARBA" id="ARBA00011998"/>
    </source>
</evidence>
<dbReference type="EC" id="4.2.1.33" evidence="6 18"/>
<dbReference type="Pfam" id="PF00694">
    <property type="entry name" value="Aconitase_C"/>
    <property type="match status" value="1"/>
</dbReference>
<dbReference type="InterPro" id="IPR001030">
    <property type="entry name" value="Acoase/IPM_deHydtase_lsu_aba"/>
</dbReference>
<dbReference type="InterPro" id="IPR050067">
    <property type="entry name" value="IPM_dehydratase_rel_enz"/>
</dbReference>
<evidence type="ECO:0000256" key="7">
    <source>
        <dbReference type="ARBA" id="ARBA00014371"/>
    </source>
</evidence>
<dbReference type="UniPathway" id="UPA00048">
    <property type="reaction ID" value="UER00071"/>
</dbReference>
<dbReference type="CDD" id="cd01577">
    <property type="entry name" value="IPMI_Swivel"/>
    <property type="match status" value="1"/>
</dbReference>
<dbReference type="NCBIfam" id="TIGR00171">
    <property type="entry name" value="leuD"/>
    <property type="match status" value="1"/>
</dbReference>
<dbReference type="VEuPathDB" id="FungiDB:PV09_03095"/>
<dbReference type="InterPro" id="IPR018136">
    <property type="entry name" value="Aconitase_4Fe-4S_BS"/>
</dbReference>
<dbReference type="InterPro" id="IPR033940">
    <property type="entry name" value="IPMI_Swivel"/>
</dbReference>
<dbReference type="STRING" id="253628.A0A0D1XT58"/>
<dbReference type="NCBIfam" id="NF004016">
    <property type="entry name" value="PRK05478.1"/>
    <property type="match status" value="1"/>
</dbReference>
<feature type="domain" description="Aconitase/3-isopropylmalate dehydratase large subunit alpha/beta/alpha" evidence="20">
    <location>
        <begin position="13"/>
        <end position="472"/>
    </location>
</feature>
<dbReference type="InterPro" id="IPR033941">
    <property type="entry name" value="IPMI_cat"/>
</dbReference>
<comment type="similarity">
    <text evidence="5 18">Belongs to the aconitase/IPM isomerase family.</text>
</comment>
<dbReference type="PANTHER" id="PTHR43822:SF9">
    <property type="entry name" value="3-ISOPROPYLMALATE DEHYDRATASE"/>
    <property type="match status" value="1"/>
</dbReference>
<evidence type="ECO:0000256" key="10">
    <source>
        <dbReference type="ARBA" id="ARBA00022605"/>
    </source>
</evidence>
<dbReference type="NCBIfam" id="NF002458">
    <property type="entry name" value="PRK01641.1"/>
    <property type="match status" value="1"/>
</dbReference>
<evidence type="ECO:0000259" key="21">
    <source>
        <dbReference type="Pfam" id="PF00694"/>
    </source>
</evidence>
<dbReference type="Proteomes" id="UP000053259">
    <property type="component" value="Unassembled WGS sequence"/>
</dbReference>
<evidence type="ECO:0000256" key="17">
    <source>
        <dbReference type="ARBA" id="ARBA00033368"/>
    </source>
</evidence>
<dbReference type="Gene3D" id="3.20.19.10">
    <property type="entry name" value="Aconitase, domain 4"/>
    <property type="match status" value="1"/>
</dbReference>
<evidence type="ECO:0000256" key="12">
    <source>
        <dbReference type="ARBA" id="ARBA00023004"/>
    </source>
</evidence>
<dbReference type="GO" id="GO:0051539">
    <property type="term" value="F:4 iron, 4 sulfur cluster binding"/>
    <property type="evidence" value="ECO:0007669"/>
    <property type="project" value="UniProtKB-KW"/>
</dbReference>
<comment type="pathway">
    <text evidence="4 18">Amino-acid biosynthesis; L-leucine biosynthesis; L-leucine from 3-methyl-2-oxobutanoate: step 2/4.</text>
</comment>
<dbReference type="InParanoid" id="A0A0D1XT58"/>
<evidence type="ECO:0000313" key="23">
    <source>
        <dbReference type="Proteomes" id="UP000053259"/>
    </source>
</evidence>
<dbReference type="InterPro" id="IPR000573">
    <property type="entry name" value="AconitaseA/IPMdHydase_ssu_swvl"/>
</dbReference>
<dbReference type="PRINTS" id="PR00415">
    <property type="entry name" value="ACONITASE"/>
</dbReference>
<dbReference type="HAMAP" id="MF_01031">
    <property type="entry name" value="LeuD_type1"/>
    <property type="match status" value="1"/>
</dbReference>
<evidence type="ECO:0000256" key="1">
    <source>
        <dbReference type="ARBA" id="ARBA00000491"/>
    </source>
</evidence>
<dbReference type="NCBIfam" id="NF009116">
    <property type="entry name" value="PRK12466.1"/>
    <property type="match status" value="1"/>
</dbReference>
<keyword evidence="23" id="KW-1185">Reference proteome</keyword>
<dbReference type="OrthoDB" id="2279155at2759"/>
<comment type="cofactor">
    <cofactor evidence="2">
        <name>[4Fe-4S] cluster</name>
        <dbReference type="ChEBI" id="CHEBI:49883"/>
    </cofactor>
</comment>
<reference evidence="22 23" key="1">
    <citation type="submission" date="2015-01" db="EMBL/GenBank/DDBJ databases">
        <title>The Genome Sequence of Ochroconis gallopava CBS43764.</title>
        <authorList>
            <consortium name="The Broad Institute Genomics Platform"/>
            <person name="Cuomo C."/>
            <person name="de Hoog S."/>
            <person name="Gorbushina A."/>
            <person name="Stielow B."/>
            <person name="Teixiera M."/>
            <person name="Abouelleil A."/>
            <person name="Chapman S.B."/>
            <person name="Priest M."/>
            <person name="Young S.K."/>
            <person name="Wortman J."/>
            <person name="Nusbaum C."/>
            <person name="Birren B."/>
        </authorList>
    </citation>
    <scope>NUCLEOTIDE SEQUENCE [LARGE SCALE GENOMIC DNA]</scope>
    <source>
        <strain evidence="22 23">CBS 43764</strain>
    </source>
</reference>
<evidence type="ECO:0000259" key="20">
    <source>
        <dbReference type="Pfam" id="PF00330"/>
    </source>
</evidence>
<evidence type="ECO:0000256" key="2">
    <source>
        <dbReference type="ARBA" id="ARBA00001966"/>
    </source>
</evidence>
<dbReference type="FunFam" id="3.20.19.10:FF:000003">
    <property type="entry name" value="3-isopropylmalate dehydratase small subunit"/>
    <property type="match status" value="1"/>
</dbReference>
<keyword evidence="13" id="KW-0411">Iron-sulfur</keyword>
<protein>
    <recommendedName>
        <fullName evidence="7 18">3-isopropylmalate dehydratase</fullName>
        <ecNumber evidence="6 18">4.2.1.33</ecNumber>
    </recommendedName>
    <alternativeName>
        <fullName evidence="16 18">Alpha-IPM isomerase</fullName>
    </alternativeName>
    <alternativeName>
        <fullName evidence="17 18">Isopropylmalate isomerase</fullName>
    </alternativeName>
</protein>
<keyword evidence="11" id="KW-0479">Metal-binding</keyword>
<dbReference type="InterPro" id="IPR004430">
    <property type="entry name" value="3-IsopropMal_deHydase_lsu"/>
</dbReference>
<dbReference type="InterPro" id="IPR015931">
    <property type="entry name" value="Acnase/IPM_dHydase_lsu_aba_1/3"/>
</dbReference>
<keyword evidence="8 18" id="KW-0432">Leucine biosynthesis</keyword>
<feature type="domain" description="Aconitase A/isopropylmalate dehydratase small subunit swivel" evidence="21">
    <location>
        <begin position="535"/>
        <end position="658"/>
    </location>
</feature>
<feature type="region of interest" description="Disordered" evidence="19">
    <location>
        <begin position="514"/>
        <end position="534"/>
    </location>
</feature>
<dbReference type="GO" id="GO:0046872">
    <property type="term" value="F:metal ion binding"/>
    <property type="evidence" value="ECO:0007669"/>
    <property type="project" value="UniProtKB-KW"/>
</dbReference>
<dbReference type="HAMAP" id="MF_01026">
    <property type="entry name" value="LeuC_type1"/>
    <property type="match status" value="1"/>
</dbReference>
<dbReference type="InterPro" id="IPR036008">
    <property type="entry name" value="Aconitase_4Fe-4S_dom"/>
</dbReference>
<dbReference type="Gene3D" id="3.30.499.10">
    <property type="entry name" value="Aconitase, domain 3"/>
    <property type="match status" value="2"/>
</dbReference>
<keyword evidence="9" id="KW-0004">4Fe-4S</keyword>
<sequence>MPGVVKGPQTLYDKIFDAHIVNESEDGTILLYIDRHLTHEVTSPQAFEGLEKAGRKVRRTDLTLATVDHNIPTTSRKTYKNVDTFVEEADSKLQCMTLEENVKKFNVTYFGLGDKRQGIVHIIGPEQGFTLPGTTVVCGDSHTSTHGAFGALAFGIGTSEVEHVLATQCLITQRSKNMRIQVDGELGPGVSSKDIILHIIGKIGTAGGTGHVIEFCGSTIRGLSMEARMSMCNMSIEGGARAGLVAPDETTYEYLKGRPLAPEYGSALWKKAVAYWDSLKSDPDAKYDAEVFIDAKDIEPTVSWGTSPQDVVPITGVVPSPDDFKDEARKKACERALKYMGLTPGTPMQDIVLDKIFIGSCTNARIEDLRIAARIVKGKKVAANIKRALIVPGSGLVKQQAEAEGLDKIFEDAGFEWREAGCSMCLGMNPDILSPQERCASTSNRNFEGRQGAGGRTHLMSPAMAAAAAITGKLADVRKVAAGIQLPSVAKGSPRIEVAETSDIESDADLENFTDVPMDGQGASKSTGAPATGGMEKFTQLKGKAAAIDVSNVDTDAMMPKQFLKTIKRSGLGSALFNPWRYNADNTENPDFVLNQEPFRKAKIMVCTGPNFGCGSSREHAPWGFLDFGIRCNIAPSFGDIFYNNCFKNGILCIRIPDQAVLENIAEHAKRGEDIEVDLPAQEIKDEAGNVLAKFDVEPFRKHCLVNGLDDIGLTMQMDDKITKYEAIRSRDYPWLDGTGYMSRNRKGPVEVKAVPVPKTNRGQELSEPIDW</sequence>
<dbReference type="GO" id="GO:0009316">
    <property type="term" value="C:3-isopropylmalate dehydratase complex"/>
    <property type="evidence" value="ECO:0007669"/>
    <property type="project" value="InterPro"/>
</dbReference>
<dbReference type="InterPro" id="IPR012235">
    <property type="entry name" value="3-IsopropMal_deHydtase_ssu/lsu"/>
</dbReference>
<accession>A0A0D1XT58</accession>
<proteinExistence type="inferred from homology"/>
<dbReference type="FunFam" id="3.30.499.10:FF:000007">
    <property type="entry name" value="3-isopropylmalate dehydratase large subunit"/>
    <property type="match status" value="1"/>
</dbReference>
<evidence type="ECO:0000256" key="8">
    <source>
        <dbReference type="ARBA" id="ARBA00022430"/>
    </source>
</evidence>
<dbReference type="PROSITE" id="PS00450">
    <property type="entry name" value="ACONITASE_1"/>
    <property type="match status" value="1"/>
</dbReference>
<evidence type="ECO:0000256" key="19">
    <source>
        <dbReference type="SAM" id="MobiDB-lite"/>
    </source>
</evidence>
<keyword evidence="14 18" id="KW-0456">Lyase</keyword>
<dbReference type="EMBL" id="KN847536">
    <property type="protein sequence ID" value="KIW05901.1"/>
    <property type="molecule type" value="Genomic_DNA"/>
</dbReference>
<organism evidence="22 23">
    <name type="scientific">Verruconis gallopava</name>
    <dbReference type="NCBI Taxonomy" id="253628"/>
    <lineage>
        <taxon>Eukaryota</taxon>
        <taxon>Fungi</taxon>
        <taxon>Dikarya</taxon>
        <taxon>Ascomycota</taxon>
        <taxon>Pezizomycotina</taxon>
        <taxon>Dothideomycetes</taxon>
        <taxon>Pleosporomycetidae</taxon>
        <taxon>Venturiales</taxon>
        <taxon>Sympoventuriaceae</taxon>
        <taxon>Verruconis</taxon>
    </lineage>
</organism>
<keyword evidence="15 18" id="KW-0100">Branched-chain amino acid biosynthesis</keyword>
<dbReference type="PROSITE" id="PS01244">
    <property type="entry name" value="ACONITASE_2"/>
    <property type="match status" value="1"/>
</dbReference>
<evidence type="ECO:0000256" key="3">
    <source>
        <dbReference type="ARBA" id="ARBA00002695"/>
    </source>
</evidence>
<evidence type="ECO:0000256" key="4">
    <source>
        <dbReference type="ARBA" id="ARBA00004729"/>
    </source>
</evidence>
<dbReference type="InterPro" id="IPR015928">
    <property type="entry name" value="Aconitase/3IPM_dehydase_swvl"/>
</dbReference>
<evidence type="ECO:0000313" key="22">
    <source>
        <dbReference type="EMBL" id="KIW05901.1"/>
    </source>
</evidence>
<dbReference type="SUPFAM" id="SSF52016">
    <property type="entry name" value="LeuD/IlvD-like"/>
    <property type="match status" value="1"/>
</dbReference>
<evidence type="ECO:0000256" key="16">
    <source>
        <dbReference type="ARBA" id="ARBA00031631"/>
    </source>
</evidence>
<dbReference type="FunFam" id="3.30.499.10:FF:000006">
    <property type="entry name" value="3-isopropylmalate dehydratase large subunit"/>
    <property type="match status" value="1"/>
</dbReference>
<evidence type="ECO:0000256" key="18">
    <source>
        <dbReference type="PIRNR" id="PIRNR001418"/>
    </source>
</evidence>
<comment type="function">
    <text evidence="3 18">Catalyzes the isomerization between 2-isopropylmalate and 3-isopropylmalate, via the formation of 2-isopropylmaleate.</text>
</comment>
<evidence type="ECO:0000256" key="5">
    <source>
        <dbReference type="ARBA" id="ARBA00007185"/>
    </source>
</evidence>
<evidence type="ECO:0000256" key="11">
    <source>
        <dbReference type="ARBA" id="ARBA00022723"/>
    </source>
</evidence>
<evidence type="ECO:0000256" key="13">
    <source>
        <dbReference type="ARBA" id="ARBA00023014"/>
    </source>
</evidence>
<dbReference type="InterPro" id="IPR004431">
    <property type="entry name" value="3-IsopropMal_deHydase_ssu"/>
</dbReference>
<name>A0A0D1XT58_9PEZI</name>
<keyword evidence="10 18" id="KW-0028">Amino-acid biosynthesis</keyword>
<dbReference type="GO" id="GO:0009098">
    <property type="term" value="P:L-leucine biosynthetic process"/>
    <property type="evidence" value="ECO:0007669"/>
    <property type="project" value="UniProtKB-UniPathway"/>
</dbReference>
<evidence type="ECO:0000256" key="14">
    <source>
        <dbReference type="ARBA" id="ARBA00023239"/>
    </source>
</evidence>
<evidence type="ECO:0000256" key="15">
    <source>
        <dbReference type="ARBA" id="ARBA00023304"/>
    </source>
</evidence>
<dbReference type="NCBIfam" id="TIGR00170">
    <property type="entry name" value="leuC"/>
    <property type="match status" value="1"/>
</dbReference>
<evidence type="ECO:0000256" key="9">
    <source>
        <dbReference type="ARBA" id="ARBA00022485"/>
    </source>
</evidence>
<dbReference type="AlphaFoldDB" id="A0A0D1XT58"/>
<dbReference type="GeneID" id="27311068"/>
<comment type="catalytic activity">
    <reaction evidence="1 18">
        <text>(2R,3S)-3-isopropylmalate = (2S)-2-isopropylmalate</text>
        <dbReference type="Rhea" id="RHEA:32287"/>
        <dbReference type="ChEBI" id="CHEBI:1178"/>
        <dbReference type="ChEBI" id="CHEBI:35121"/>
        <dbReference type="EC" id="4.2.1.33"/>
    </reaction>
</comment>
<dbReference type="PANTHER" id="PTHR43822">
    <property type="entry name" value="HOMOACONITASE, MITOCHONDRIAL-RELATED"/>
    <property type="match status" value="1"/>
</dbReference>
<dbReference type="PIRSF" id="PIRSF001418">
    <property type="entry name" value="ACN"/>
    <property type="match status" value="1"/>
</dbReference>
<dbReference type="GO" id="GO:0003861">
    <property type="term" value="F:3-isopropylmalate dehydratase activity"/>
    <property type="evidence" value="ECO:0007669"/>
    <property type="project" value="UniProtKB-EC"/>
</dbReference>
<dbReference type="Pfam" id="PF00330">
    <property type="entry name" value="Aconitase"/>
    <property type="match status" value="1"/>
</dbReference>
<dbReference type="FunCoup" id="A0A0D1XT58">
    <property type="interactions" value="218"/>
</dbReference>